<reference evidence="3" key="1">
    <citation type="submission" date="2008-04" db="EMBL/GenBank/DDBJ databases">
        <title>Complete sequence of chromosome of Nostoc punctiforme ATCC 29133.</title>
        <authorList>
            <consortium name="US DOE Joint Genome Institute"/>
            <person name="Copeland A."/>
            <person name="Lucas S."/>
            <person name="Lapidus A."/>
            <person name="Glavina del Rio T."/>
            <person name="Dalin E."/>
            <person name="Tice H."/>
            <person name="Pitluck S."/>
            <person name="Chain P."/>
            <person name="Malfatti S."/>
            <person name="Shin M."/>
            <person name="Vergez L."/>
            <person name="Schmutz J."/>
            <person name="Larimer F."/>
            <person name="Land M."/>
            <person name="Hauser L."/>
            <person name="Kyrpides N."/>
            <person name="Kim E."/>
            <person name="Meeks J.C."/>
            <person name="Elhai J."/>
            <person name="Campbell E.L."/>
            <person name="Thiel T."/>
            <person name="Longmire J."/>
            <person name="Potts M."/>
            <person name="Atlas R."/>
        </authorList>
    </citation>
    <scope>NUCLEOTIDE SEQUENCE [LARGE SCALE GENOMIC DNA]</scope>
    <source>
        <strain evidence="3">ATCC 29133 / PCC 73102</strain>
    </source>
</reference>
<gene>
    <name evidence="2" type="ordered locus">Npun_R3006</name>
</gene>
<evidence type="ECO:0000313" key="3">
    <source>
        <dbReference type="Proteomes" id="UP000001191"/>
    </source>
</evidence>
<dbReference type="NCBIfam" id="TIGR03798">
    <property type="entry name" value="leader_Nif11"/>
    <property type="match status" value="1"/>
</dbReference>
<dbReference type="Proteomes" id="UP000001191">
    <property type="component" value="Chromosome"/>
</dbReference>
<dbReference type="EMBL" id="CP001037">
    <property type="protein sequence ID" value="ACC81516.1"/>
    <property type="molecule type" value="Genomic_DNA"/>
</dbReference>
<feature type="domain" description="Nif11" evidence="1">
    <location>
        <begin position="1"/>
        <end position="47"/>
    </location>
</feature>
<dbReference type="KEGG" id="npu:Npun_R3006"/>
<accession>B2IWR2</accession>
<dbReference type="OrthoDB" id="468284at2"/>
<dbReference type="Pfam" id="PF07862">
    <property type="entry name" value="Nif11"/>
    <property type="match status" value="1"/>
</dbReference>
<dbReference type="EnsemblBacteria" id="ACC81516">
    <property type="protein sequence ID" value="ACC81516"/>
    <property type="gene ID" value="Npun_R3006"/>
</dbReference>
<dbReference type="RefSeq" id="WP_012409503.1">
    <property type="nucleotide sequence ID" value="NC_010628.1"/>
</dbReference>
<organism evidence="2 3">
    <name type="scientific">Nostoc punctiforme (strain ATCC 29133 / PCC 73102)</name>
    <dbReference type="NCBI Taxonomy" id="63737"/>
    <lineage>
        <taxon>Bacteria</taxon>
        <taxon>Bacillati</taxon>
        <taxon>Cyanobacteriota</taxon>
        <taxon>Cyanophyceae</taxon>
        <taxon>Nostocales</taxon>
        <taxon>Nostocaceae</taxon>
        <taxon>Nostoc</taxon>
    </lineage>
</organism>
<evidence type="ECO:0000259" key="1">
    <source>
        <dbReference type="Pfam" id="PF07862"/>
    </source>
</evidence>
<sequence length="89" mass="9786">MSIESAKAFYQRVTTDEDFCTQVESSPIEERGTFLQAAGYYFTQREWEAASAEISETTSIGGELNEAQLEAIAGGRASIAMYGLPTELY</sequence>
<protein>
    <recommendedName>
        <fullName evidence="1">Nif11 domain-containing protein</fullName>
    </recommendedName>
</protein>
<dbReference type="HOGENOM" id="CLU_158613_3_1_3"/>
<name>B2IWR2_NOSP7</name>
<dbReference type="PhylomeDB" id="B2IWR2"/>
<proteinExistence type="predicted"/>
<reference evidence="2 3" key="2">
    <citation type="journal article" date="2013" name="Plant Physiol.">
        <title>A Nostoc punctiforme Sugar Transporter Necessary to Establish a Cyanobacterium-Plant Symbiosis.</title>
        <authorList>
            <person name="Ekman M."/>
            <person name="Picossi S."/>
            <person name="Campbell E.L."/>
            <person name="Meeks J.C."/>
            <person name="Flores E."/>
        </authorList>
    </citation>
    <scope>NUCLEOTIDE SEQUENCE [LARGE SCALE GENOMIC DNA]</scope>
    <source>
        <strain evidence="3">ATCC 29133 / PCC 73102</strain>
    </source>
</reference>
<dbReference type="AlphaFoldDB" id="B2IWR2"/>
<keyword evidence="3" id="KW-1185">Reference proteome</keyword>
<dbReference type="InterPro" id="IPR012903">
    <property type="entry name" value="Nif11"/>
</dbReference>
<evidence type="ECO:0000313" key="2">
    <source>
        <dbReference type="EMBL" id="ACC81516.1"/>
    </source>
</evidence>
<dbReference type="InterPro" id="IPR022516">
    <property type="entry name" value="CHP03798_Ocin"/>
</dbReference>